<dbReference type="PRINTS" id="PR00249">
    <property type="entry name" value="GPCRSECRETIN"/>
</dbReference>
<evidence type="ECO:0000259" key="7">
    <source>
        <dbReference type="PROSITE" id="PS50261"/>
    </source>
</evidence>
<accession>A0AAV2IBX5</accession>
<comment type="caution">
    <text evidence="8">The sequence shown here is derived from an EMBL/GenBank/DDBJ whole genome shotgun (WGS) entry which is preliminary data.</text>
</comment>
<feature type="transmembrane region" description="Helical" evidence="6">
    <location>
        <begin position="58"/>
        <end position="74"/>
    </location>
</feature>
<keyword evidence="3 6" id="KW-1133">Transmembrane helix</keyword>
<proteinExistence type="predicted"/>
<evidence type="ECO:0000256" key="2">
    <source>
        <dbReference type="ARBA" id="ARBA00022692"/>
    </source>
</evidence>
<dbReference type="PROSITE" id="PS00650">
    <property type="entry name" value="G_PROTEIN_RECEP_F2_2"/>
    <property type="match status" value="1"/>
</dbReference>
<feature type="transmembrane region" description="Helical" evidence="6">
    <location>
        <begin position="21"/>
        <end position="38"/>
    </location>
</feature>
<dbReference type="GO" id="GO:0008528">
    <property type="term" value="F:G protein-coupled peptide receptor activity"/>
    <property type="evidence" value="ECO:0007669"/>
    <property type="project" value="TreeGrafter"/>
</dbReference>
<keyword evidence="2 6" id="KW-0812">Transmembrane</keyword>
<dbReference type="GO" id="GO:0007188">
    <property type="term" value="P:adenylate cyclase-modulating G protein-coupled receptor signaling pathway"/>
    <property type="evidence" value="ECO:0007669"/>
    <property type="project" value="TreeGrafter"/>
</dbReference>
<dbReference type="GO" id="GO:0007166">
    <property type="term" value="P:cell surface receptor signaling pathway"/>
    <property type="evidence" value="ECO:0007669"/>
    <property type="project" value="InterPro"/>
</dbReference>
<comment type="subcellular location">
    <subcellularLocation>
        <location evidence="1">Membrane</location>
        <topology evidence="1">Multi-pass membrane protein</topology>
    </subcellularLocation>
</comment>
<dbReference type="InterPro" id="IPR000832">
    <property type="entry name" value="GPCR_2_secretin-like"/>
</dbReference>
<evidence type="ECO:0000256" key="6">
    <source>
        <dbReference type="SAM" id="Phobius"/>
    </source>
</evidence>
<reference evidence="8 9" key="1">
    <citation type="submission" date="2024-04" db="EMBL/GenBank/DDBJ databases">
        <authorList>
            <consortium name="Genoscope - CEA"/>
            <person name="William W."/>
        </authorList>
    </citation>
    <scope>NUCLEOTIDE SEQUENCE [LARGE SCALE GENOMIC DNA]</scope>
</reference>
<gene>
    <name evidence="8" type="ORF">GSLYS_00016827001</name>
</gene>
<evidence type="ECO:0000313" key="9">
    <source>
        <dbReference type="Proteomes" id="UP001497497"/>
    </source>
</evidence>
<keyword evidence="4 6" id="KW-0472">Membrane</keyword>
<dbReference type="EMBL" id="CAXITT010000538">
    <property type="protein sequence ID" value="CAL1543293.1"/>
    <property type="molecule type" value="Genomic_DNA"/>
</dbReference>
<dbReference type="AlphaFoldDB" id="A0AAV2IBX5"/>
<protein>
    <recommendedName>
        <fullName evidence="7">G-protein coupled receptors family 2 profile 2 domain-containing protein</fullName>
    </recommendedName>
</protein>
<dbReference type="InterPro" id="IPR050332">
    <property type="entry name" value="GPCR_2"/>
</dbReference>
<dbReference type="PANTHER" id="PTHR45620">
    <property type="entry name" value="PDF RECEPTOR-LIKE PROTEIN-RELATED"/>
    <property type="match status" value="1"/>
</dbReference>
<dbReference type="Gene3D" id="1.20.1070.10">
    <property type="entry name" value="Rhodopsin 7-helix transmembrane proteins"/>
    <property type="match status" value="1"/>
</dbReference>
<keyword evidence="9" id="KW-1185">Reference proteome</keyword>
<feature type="domain" description="G-protein coupled receptors family 2 profile 2" evidence="7">
    <location>
        <begin position="1"/>
        <end position="74"/>
    </location>
</feature>
<dbReference type="InterPro" id="IPR017983">
    <property type="entry name" value="GPCR_2_secretin-like_CS"/>
</dbReference>
<dbReference type="GO" id="GO:0005886">
    <property type="term" value="C:plasma membrane"/>
    <property type="evidence" value="ECO:0007669"/>
    <property type="project" value="TreeGrafter"/>
</dbReference>
<evidence type="ECO:0000256" key="1">
    <source>
        <dbReference type="ARBA" id="ARBA00004141"/>
    </source>
</evidence>
<sequence length="177" mass="20158">MVTQLEPHPNEPSTFRRAVKAVGVLMPLFGVQFLLFIYRPEDEKNHFVNVYEMTRKVFSSLQGAFIAIVFCYLNKEVRGYLMTSFSRLLGRSGFRHDFASRSVTMTTQYVSDVTRTRSTNGEADPSQMIPLKPVYSSPKMSDRPKGGHNENSLNGDVHFALDQFDEDRPLNPNKSNT</sequence>
<evidence type="ECO:0000313" key="8">
    <source>
        <dbReference type="EMBL" id="CAL1543293.1"/>
    </source>
</evidence>
<dbReference type="InterPro" id="IPR017981">
    <property type="entry name" value="GPCR_2-like_7TM"/>
</dbReference>
<feature type="region of interest" description="Disordered" evidence="5">
    <location>
        <begin position="113"/>
        <end position="177"/>
    </location>
</feature>
<dbReference type="Pfam" id="PF00002">
    <property type="entry name" value="7tm_2"/>
    <property type="match status" value="1"/>
</dbReference>
<dbReference type="Proteomes" id="UP001497497">
    <property type="component" value="Unassembled WGS sequence"/>
</dbReference>
<evidence type="ECO:0000256" key="5">
    <source>
        <dbReference type="SAM" id="MobiDB-lite"/>
    </source>
</evidence>
<name>A0AAV2IBX5_LYMST</name>
<evidence type="ECO:0000256" key="3">
    <source>
        <dbReference type="ARBA" id="ARBA00022989"/>
    </source>
</evidence>
<dbReference type="PANTHER" id="PTHR45620:SF42">
    <property type="entry name" value="G-PROTEIN COUPLED RECEPTOR SEB-2"/>
    <property type="match status" value="1"/>
</dbReference>
<evidence type="ECO:0000256" key="4">
    <source>
        <dbReference type="ARBA" id="ARBA00023136"/>
    </source>
</evidence>
<organism evidence="8 9">
    <name type="scientific">Lymnaea stagnalis</name>
    <name type="common">Great pond snail</name>
    <name type="synonym">Helix stagnalis</name>
    <dbReference type="NCBI Taxonomy" id="6523"/>
    <lineage>
        <taxon>Eukaryota</taxon>
        <taxon>Metazoa</taxon>
        <taxon>Spiralia</taxon>
        <taxon>Lophotrochozoa</taxon>
        <taxon>Mollusca</taxon>
        <taxon>Gastropoda</taxon>
        <taxon>Heterobranchia</taxon>
        <taxon>Euthyneura</taxon>
        <taxon>Panpulmonata</taxon>
        <taxon>Hygrophila</taxon>
        <taxon>Lymnaeoidea</taxon>
        <taxon>Lymnaeidae</taxon>
        <taxon>Lymnaea</taxon>
    </lineage>
</organism>
<dbReference type="PROSITE" id="PS50261">
    <property type="entry name" value="G_PROTEIN_RECEP_F2_4"/>
    <property type="match status" value="1"/>
</dbReference>